<organism evidence="1">
    <name type="scientific">Kwoniella dejecticola CBS 10117</name>
    <dbReference type="NCBI Taxonomy" id="1296121"/>
    <lineage>
        <taxon>Eukaryota</taxon>
        <taxon>Fungi</taxon>
        <taxon>Dikarya</taxon>
        <taxon>Basidiomycota</taxon>
        <taxon>Agaricomycotina</taxon>
        <taxon>Tremellomycetes</taxon>
        <taxon>Tremellales</taxon>
        <taxon>Cryptococcaceae</taxon>
        <taxon>Kwoniella</taxon>
    </lineage>
</organism>
<accession>A0A1A6AG24</accession>
<reference evidence="2" key="2">
    <citation type="submission" date="2013-07" db="EMBL/GenBank/DDBJ databases">
        <authorList>
            <consortium name="The Broad Institute Genome Sequencing Platform"/>
            <person name="Cuomo C."/>
            <person name="Litvintseva A."/>
            <person name="Chen Y."/>
            <person name="Heitman J."/>
            <person name="Sun S."/>
            <person name="Springer D."/>
            <person name="Dromer F."/>
            <person name="Young S.K."/>
            <person name="Zeng Q."/>
            <person name="Gargeya S."/>
            <person name="Fitzgerald M."/>
            <person name="Abouelleil A."/>
            <person name="Alvarado L."/>
            <person name="Berlin A.M."/>
            <person name="Chapman S.B."/>
            <person name="Dewar J."/>
            <person name="Goldberg J."/>
            <person name="Griggs A."/>
            <person name="Gujja S."/>
            <person name="Hansen M."/>
            <person name="Howarth C."/>
            <person name="Imamovic A."/>
            <person name="Larimer J."/>
            <person name="McCowan C."/>
            <person name="Murphy C."/>
            <person name="Pearson M."/>
            <person name="Priest M."/>
            <person name="Roberts A."/>
            <person name="Saif S."/>
            <person name="Shea T."/>
            <person name="Sykes S."/>
            <person name="Wortman J."/>
            <person name="Nusbaum C."/>
            <person name="Birren B."/>
        </authorList>
    </citation>
    <scope>NUCLEOTIDE SEQUENCE</scope>
    <source>
        <strain evidence="2">CBS 10117</strain>
    </source>
</reference>
<protein>
    <recommendedName>
        <fullName evidence="4">BTB domain-containing protein</fullName>
    </recommendedName>
</protein>
<dbReference type="GeneID" id="28964502"/>
<dbReference type="OrthoDB" id="2563850at2759"/>
<dbReference type="AlphaFoldDB" id="A0A1A6AG24"/>
<dbReference type="Proteomes" id="UP000078595">
    <property type="component" value="Chromosome 1"/>
</dbReference>
<dbReference type="EMBL" id="KI894027">
    <property type="protein sequence ID" value="OBR88983.1"/>
    <property type="molecule type" value="Genomic_DNA"/>
</dbReference>
<keyword evidence="3" id="KW-1185">Reference proteome</keyword>
<dbReference type="VEuPathDB" id="FungiDB:I303_00803"/>
<proteinExistence type="predicted"/>
<evidence type="ECO:0000313" key="1">
    <source>
        <dbReference type="EMBL" id="OBR88983.1"/>
    </source>
</evidence>
<gene>
    <name evidence="1" type="ORF">I303_00803</name>
    <name evidence="2" type="ORF">I303_100801</name>
</gene>
<reference evidence="1" key="1">
    <citation type="submission" date="2013-07" db="EMBL/GenBank/DDBJ databases">
        <title>The Genome Sequence of Cryptococcus dejecticola CBS10117.</title>
        <authorList>
            <consortium name="The Broad Institute Genome Sequencing Platform"/>
            <person name="Cuomo C."/>
            <person name="Litvintseva A."/>
            <person name="Chen Y."/>
            <person name="Heitman J."/>
            <person name="Sun S."/>
            <person name="Springer D."/>
            <person name="Dromer F."/>
            <person name="Young S.K."/>
            <person name="Zeng Q."/>
            <person name="Gargeya S."/>
            <person name="Fitzgerald M."/>
            <person name="Abouelleil A."/>
            <person name="Alvarado L."/>
            <person name="Berlin A.M."/>
            <person name="Chapman S.B."/>
            <person name="Dewar J."/>
            <person name="Goldberg J."/>
            <person name="Griggs A."/>
            <person name="Gujja S."/>
            <person name="Hansen M."/>
            <person name="Howarth C."/>
            <person name="Imamovic A."/>
            <person name="Larimer J."/>
            <person name="McCowan C."/>
            <person name="Murphy C."/>
            <person name="Pearson M."/>
            <person name="Priest M."/>
            <person name="Roberts A."/>
            <person name="Saif S."/>
            <person name="Shea T."/>
            <person name="Sykes S."/>
            <person name="Wortman J."/>
            <person name="Nusbaum C."/>
            <person name="Birren B."/>
        </authorList>
    </citation>
    <scope>NUCLEOTIDE SEQUENCE [LARGE SCALE GENOMIC DNA]</scope>
    <source>
        <strain evidence="1">CBS 10117</strain>
    </source>
</reference>
<dbReference type="RefSeq" id="XP_018266825.1">
    <property type="nucleotide sequence ID" value="XM_018404171.1"/>
</dbReference>
<reference evidence="2" key="3">
    <citation type="submission" date="2024-02" db="EMBL/GenBank/DDBJ databases">
        <title>Comparative genomics of Cryptococcus and Kwoniella reveals pathogenesis evolution and contrasting modes of karyotype evolution via chromosome fusion or intercentromeric recombination.</title>
        <authorList>
            <person name="Coelho M.A."/>
            <person name="David-Palma M."/>
            <person name="Shea T."/>
            <person name="Bowers K."/>
            <person name="McGinley-Smith S."/>
            <person name="Mohammad A.W."/>
            <person name="Gnirke A."/>
            <person name="Yurkov A.M."/>
            <person name="Nowrousian M."/>
            <person name="Sun S."/>
            <person name="Cuomo C.A."/>
            <person name="Heitman J."/>
        </authorList>
    </citation>
    <scope>NUCLEOTIDE SEQUENCE</scope>
    <source>
        <strain evidence="2">CBS 10117</strain>
    </source>
</reference>
<dbReference type="EMBL" id="CP144530">
    <property type="protein sequence ID" value="WWC58263.1"/>
    <property type="molecule type" value="Genomic_DNA"/>
</dbReference>
<evidence type="ECO:0008006" key="4">
    <source>
        <dbReference type="Google" id="ProtNLM"/>
    </source>
</evidence>
<name>A0A1A6AG24_9TREE</name>
<sequence length="242" mass="27259">MSESAPSATPVSKTHWYHRHGDIEIRSLGGTILRADSWRLAAASKVFADMMEVTSENTAEVTTPTKRKSINMIEPIEIDQSSKIISYLLDLVNQANPTTPPSGYDETTALYDLCDKFVVVDRIRSRVSLRIEQVGSHRQWNLLVFAGARNDVPLARTALSMMNEQTFSAETSDEPQGAVLYNMNFRQRMAILPESWQLELYRKAFETPSSLNDHSSYSYSSSYGMKVRPDWKALAIAFQPAN</sequence>
<evidence type="ECO:0000313" key="3">
    <source>
        <dbReference type="Proteomes" id="UP000078595"/>
    </source>
</evidence>
<evidence type="ECO:0000313" key="2">
    <source>
        <dbReference type="EMBL" id="WWC58263.1"/>
    </source>
</evidence>
<dbReference type="KEGG" id="kdj:28964502"/>